<evidence type="ECO:0000256" key="1">
    <source>
        <dbReference type="SAM" id="Phobius"/>
    </source>
</evidence>
<reference evidence="2 3" key="1">
    <citation type="submission" date="2017-06" db="EMBL/GenBank/DDBJ databases">
        <authorList>
            <person name="Kim H.J."/>
            <person name="Triplett B.A."/>
        </authorList>
    </citation>
    <scope>NUCLEOTIDE SEQUENCE [LARGE SCALE GENOMIC DNA]</scope>
    <source>
        <strain evidence="2 3">DSM 18704</strain>
    </source>
</reference>
<dbReference type="RefSeq" id="WP_142988198.1">
    <property type="nucleotide sequence ID" value="NZ_FZOU01000001.1"/>
</dbReference>
<sequence>MTVTYNRQTLEIFLNIVWFCVSAGLLARWMRAVRKGESKLDWTTLVAVGLLLLLLFPVISMTDDLVAMSTPGEVEHLIRRHEAPLHLAAGILFGALVIGALLLIVGLCRMTVSRIRRRSFAARLLAGFVRARGVRPPPHTPFSVAFSA</sequence>
<organism evidence="2 3">
    <name type="scientific">Granulicella rosea</name>
    <dbReference type="NCBI Taxonomy" id="474952"/>
    <lineage>
        <taxon>Bacteria</taxon>
        <taxon>Pseudomonadati</taxon>
        <taxon>Acidobacteriota</taxon>
        <taxon>Terriglobia</taxon>
        <taxon>Terriglobales</taxon>
        <taxon>Acidobacteriaceae</taxon>
        <taxon>Granulicella</taxon>
    </lineage>
</organism>
<evidence type="ECO:0000313" key="2">
    <source>
        <dbReference type="EMBL" id="SNS39921.1"/>
    </source>
</evidence>
<proteinExistence type="predicted"/>
<dbReference type="Proteomes" id="UP000198356">
    <property type="component" value="Unassembled WGS sequence"/>
</dbReference>
<keyword evidence="1" id="KW-0472">Membrane</keyword>
<dbReference type="EMBL" id="FZOU01000001">
    <property type="protein sequence ID" value="SNS39921.1"/>
    <property type="molecule type" value="Genomic_DNA"/>
</dbReference>
<keyword evidence="1" id="KW-1133">Transmembrane helix</keyword>
<dbReference type="AlphaFoldDB" id="A0A239E652"/>
<keyword evidence="3" id="KW-1185">Reference proteome</keyword>
<accession>A0A239E652</accession>
<keyword evidence="1" id="KW-0812">Transmembrane</keyword>
<protein>
    <submittedName>
        <fullName evidence="2">Uncharacterized protein</fullName>
    </submittedName>
</protein>
<name>A0A239E652_9BACT</name>
<feature type="transmembrane region" description="Helical" evidence="1">
    <location>
        <begin position="42"/>
        <end position="59"/>
    </location>
</feature>
<gene>
    <name evidence="2" type="ORF">SAMN05421770_101809</name>
</gene>
<dbReference type="OrthoDB" id="121321at2"/>
<feature type="transmembrane region" description="Helical" evidence="1">
    <location>
        <begin position="12"/>
        <end position="30"/>
    </location>
</feature>
<evidence type="ECO:0000313" key="3">
    <source>
        <dbReference type="Proteomes" id="UP000198356"/>
    </source>
</evidence>
<feature type="transmembrane region" description="Helical" evidence="1">
    <location>
        <begin position="87"/>
        <end position="108"/>
    </location>
</feature>